<name>A0AB35FNM1_9HYPH</name>
<sequence length="71" mass="7972">MDPKLSILIDEVTGAKAIAEKDGRRRMLPFLMELAIIANQRQIMRGTTSQRLGRIAKKTPPLLTPLLRGFL</sequence>
<proteinExistence type="predicted"/>
<dbReference type="Proteomes" id="UP000758022">
    <property type="component" value="Unassembled WGS sequence"/>
</dbReference>
<gene>
    <name evidence="1" type="ORF">HFO74_33085</name>
</gene>
<evidence type="ECO:0000313" key="1">
    <source>
        <dbReference type="EMBL" id="MBY3068199.1"/>
    </source>
</evidence>
<organism evidence="1 2">
    <name type="scientific">Rhizobium laguerreae</name>
    <dbReference type="NCBI Taxonomy" id="1076926"/>
    <lineage>
        <taxon>Bacteria</taxon>
        <taxon>Pseudomonadati</taxon>
        <taxon>Pseudomonadota</taxon>
        <taxon>Alphaproteobacteria</taxon>
        <taxon>Hyphomicrobiales</taxon>
        <taxon>Rhizobiaceae</taxon>
        <taxon>Rhizobium/Agrobacterium group</taxon>
        <taxon>Rhizobium</taxon>
    </lineage>
</organism>
<reference evidence="1" key="1">
    <citation type="submission" date="2020-04" db="EMBL/GenBank/DDBJ databases">
        <title>Global-level population genomics supports evidence of horizontal gene transfer on evolution of Rhizobia in Lentils.</title>
        <authorList>
            <person name="Gai Y."/>
            <person name="Cook D."/>
            <person name="Riely B."/>
        </authorList>
    </citation>
    <scope>NUCLEOTIDE SEQUENCE</scope>
    <source>
        <strain evidence="1">TLR9</strain>
    </source>
</reference>
<dbReference type="RefSeq" id="WP_221980133.1">
    <property type="nucleotide sequence ID" value="NZ_JAAXQQ010000014.1"/>
</dbReference>
<accession>A0AB35FNM1</accession>
<comment type="caution">
    <text evidence="1">The sequence shown here is derived from an EMBL/GenBank/DDBJ whole genome shotgun (WGS) entry which is preliminary data.</text>
</comment>
<evidence type="ECO:0000313" key="2">
    <source>
        <dbReference type="Proteomes" id="UP000758022"/>
    </source>
</evidence>
<protein>
    <submittedName>
        <fullName evidence="1">Uncharacterized protein</fullName>
    </submittedName>
</protein>
<dbReference type="EMBL" id="JAAXQQ010000014">
    <property type="protein sequence ID" value="MBY3068199.1"/>
    <property type="molecule type" value="Genomic_DNA"/>
</dbReference>
<dbReference type="AlphaFoldDB" id="A0AB35FNM1"/>